<dbReference type="Gene3D" id="3.30.300.30">
    <property type="match status" value="2"/>
</dbReference>
<evidence type="ECO:0000256" key="4">
    <source>
        <dbReference type="SAM" id="MobiDB-lite"/>
    </source>
</evidence>
<sequence>MPSRSLATTTLPLTAAQHGIWYAHHLAPGSLLHTLGEYLDISGPVRADLFEQALRRTVSEAECLTARFVETADGEVRQHIGEAGDWDLPVHDFSGEADPLGSAVEWMRAGLARPFDLTAGPLFRYALIRLAADRWLWSYSYHHLVIDGSGMSMIVRRVAEVYTALAEGTQVPDSTFGRLSDLVDRDREYATSERREQDRRFWADYLRDCPEPVSPALRQPTEPAALIRRSGVLDAAAVRRLDAAAAAYGTRWPLVVTAAWAGYLHRMTGADEVVVGLAAAARPDPLDRATPAMVSNLLPLRVPIDRAAGVGGLIRQVATEARTVLRHQRYRVEDMRRDRLSARTRLAGPLANIVSFDYDVRFGDSPAVASNLTLGLHEDLAMLVHDRRDGNGYRVDLDANPDLYAPGELAGHRSRFLSFLSRLVDADPDTLVADLILPTADDEQARRHWNDSEVPVPAASVATLFAEQAARTPDVTALTDGPVRWTYAELDARAGVIADRLIEAGVGPETRVAVLMERSAHLVATLIGVLKAGAAYVPLLPGYPAERLSWIVEQAGATVLVTEPAMPDFRHTAAVVTLDAADRSAGRASGRTVPVDPAGLCYVMYTSGSTGTPKGVAVTHRNVVTLALDTRFDGAAHRRVLVHSPHAFDASTYELWVPLLRGGELVIAPSGPADVATIADLIADSGVTAVWLTAGLFGAMAEEYAGRFAGVREIWTGGDVVPPAAVRRMLEVCPGTVVVDGYGPTETTTFATSHPIARVTDVTDTLPIGRPLDNTRAYVLDDRLRPVPAGVTGELYLAGHGLARGYASRSDLTAERFVACPWDTPGERMYRTGDLARWNPDGRLVFAGRADGQVKIRGYRIEVGEIETALTAHPAVRQAVVVARDDQPGGKRLVAYVVGDVSAAELRSYASSHLPEFMVPLVVALDALPLTGNGKIDKAALPVPERIVPEGGPRRPRDAREEIVCRLFAEVLGLPQVGADDDFFDLGGHSLLATRLVSRVRTALTAELSLRDLFAARTPAGLAAAATTARYGSRPLLRPEARPETLPLSSAQQRLWFIDRLEGPRATYNMPYLLRLTGPLDVPALRAALTDVVSRHESLRTVFADRDGIAHQRILTGDRAAVAVEPHAGDPAGWLSAAAHRPFDLSRDLPIRAHLGAGGDVLLLVLHHIAADGWSIGPLLRDLSTAYTARLGGAAPAWAALPVQYADYALWQRRLLGAAGEPDSVLGRQLAHWRTALAGAPQQAELPYDRPHPAEPSHRGGQVPVTVPAALHRALLRLARDHDVTLFMVLHAAFAVLLHRSGAGDDVLIGTPVAGRADESLDDLVGFFVNTVVLRTDLSGDPPFRRLLEQVRDRDLEAFAHQDLPFDRLVEELAPDRSTARHPLVQVMVTLENTARPALELPGLGADVRPVPLDIAKFDLTANFVEEFDEAGDPAGLGAQLEYAADVLDRATVRGLADRLGRILAAVAAAPDRTVGRIDVLTPAERHRTLVTWNDTGAAVPARTLGAMFAAQVARTPAAPALIADDLTLSYAELDARVNTLAGWLIEAGVGREDIVALSFPRSTHWVVAMLAVTRTGAAFLPIDPSYPADRIRYMAGDARPALLLTVEVTARDLPPLDVPVVALDSAAITARLPMLPSTPVARPVAPANTAYVIYTSGSTGRPKGVAVSHAGIASLVHATAGRYGIGEHSRVLQFASPSFDAVVFDVCPALLSGAALVVPSAERLTVGEPLAATVAAHGVTHVTLPPAALAVLPEHSLGSVRVLVVAGEAPSARVVDRWSAGRTMINAYGPTETTVCATLSDPLHAGAGPAPIGGPITGTRLYVLDARLNPVPPGVPGELYVAGAGLARGYLGRPALTGERFVACPWGQPGERMYRTGDLVRWNTAGHLLFLGRTDDQVKLRGFRIELGEITRTVAAHPDVRQAAVVVREDRPGDQRLVAYVTAEPGRAVDASAVRRHAGLSLPGHMVPAVVVLDALPLTSNGKVDKAALPAPAVTAGPGREPRDAREETLCRLFAELLGLPAVGVDDDFFDLGGHSLLATRLVSRIRTALRADLSIRDLFTARTPARISERLTTARPARPTLRRMAKKETPS</sequence>
<dbReference type="CDD" id="cd12117">
    <property type="entry name" value="A_NRPS_Srf_like"/>
    <property type="match status" value="1"/>
</dbReference>
<dbReference type="InterPro" id="IPR029058">
    <property type="entry name" value="AB_hydrolase_fold"/>
</dbReference>
<dbReference type="EMBL" id="JASCTH010000029">
    <property type="protein sequence ID" value="MDI6104006.1"/>
    <property type="molecule type" value="Genomic_DNA"/>
</dbReference>
<dbReference type="Gene3D" id="3.40.50.980">
    <property type="match status" value="4"/>
</dbReference>
<evidence type="ECO:0000256" key="3">
    <source>
        <dbReference type="ARBA" id="ARBA00022553"/>
    </source>
</evidence>
<dbReference type="SUPFAM" id="SSF47336">
    <property type="entry name" value="ACP-like"/>
    <property type="match status" value="2"/>
</dbReference>
<name>A0ABT6WW77_9ACTN</name>
<feature type="region of interest" description="Disordered" evidence="4">
    <location>
        <begin position="1242"/>
        <end position="1262"/>
    </location>
</feature>
<dbReference type="SUPFAM" id="SSF52777">
    <property type="entry name" value="CoA-dependent acyltransferases"/>
    <property type="match status" value="4"/>
</dbReference>
<dbReference type="Gene3D" id="3.30.559.30">
    <property type="entry name" value="Nonribosomal peptide synthetase, condensation domain"/>
    <property type="match status" value="2"/>
</dbReference>
<reference evidence="6 7" key="1">
    <citation type="submission" date="2023-05" db="EMBL/GenBank/DDBJ databases">
        <title>Actinoplanes sp. NEAU-A12 genome sequencing.</title>
        <authorList>
            <person name="Wang Z.-S."/>
        </authorList>
    </citation>
    <scope>NUCLEOTIDE SEQUENCE [LARGE SCALE GENOMIC DNA]</scope>
    <source>
        <strain evidence="6 7">NEAU-A12</strain>
    </source>
</reference>
<feature type="domain" description="Carrier" evidence="5">
    <location>
        <begin position="955"/>
        <end position="1030"/>
    </location>
</feature>
<dbReference type="PROSITE" id="PS50075">
    <property type="entry name" value="CARRIER"/>
    <property type="match status" value="2"/>
</dbReference>
<dbReference type="PANTHER" id="PTHR45527:SF1">
    <property type="entry name" value="FATTY ACID SYNTHASE"/>
    <property type="match status" value="1"/>
</dbReference>
<dbReference type="InterPro" id="IPR025110">
    <property type="entry name" value="AMP-bd_C"/>
</dbReference>
<evidence type="ECO:0000313" key="6">
    <source>
        <dbReference type="EMBL" id="MDI6104006.1"/>
    </source>
</evidence>
<feature type="domain" description="Carrier" evidence="5">
    <location>
        <begin position="2002"/>
        <end position="2077"/>
    </location>
</feature>
<dbReference type="InterPro" id="IPR020845">
    <property type="entry name" value="AMP-binding_CS"/>
</dbReference>
<dbReference type="InterPro" id="IPR001242">
    <property type="entry name" value="Condensation_dom"/>
</dbReference>
<evidence type="ECO:0000256" key="1">
    <source>
        <dbReference type="ARBA" id="ARBA00001957"/>
    </source>
</evidence>
<dbReference type="SUPFAM" id="SSF56801">
    <property type="entry name" value="Acetyl-CoA synthetase-like"/>
    <property type="match status" value="2"/>
</dbReference>
<evidence type="ECO:0000313" key="7">
    <source>
        <dbReference type="Proteomes" id="UP001241758"/>
    </source>
</evidence>
<dbReference type="PROSITE" id="PS00455">
    <property type="entry name" value="AMP_BINDING"/>
    <property type="match status" value="2"/>
</dbReference>
<dbReference type="InterPro" id="IPR020806">
    <property type="entry name" value="PKS_PP-bd"/>
</dbReference>
<keyword evidence="2" id="KW-0596">Phosphopantetheine</keyword>
<dbReference type="Gene3D" id="3.30.559.10">
    <property type="entry name" value="Chloramphenicol acetyltransferase-like domain"/>
    <property type="match status" value="2"/>
</dbReference>
<dbReference type="CDD" id="cd19540">
    <property type="entry name" value="LCL_NRPS-like"/>
    <property type="match status" value="1"/>
</dbReference>
<keyword evidence="3" id="KW-0597">Phosphoprotein</keyword>
<dbReference type="NCBIfam" id="TIGR01733">
    <property type="entry name" value="AA-adenyl-dom"/>
    <property type="match status" value="2"/>
</dbReference>
<evidence type="ECO:0000259" key="5">
    <source>
        <dbReference type="PROSITE" id="PS50075"/>
    </source>
</evidence>
<comment type="cofactor">
    <cofactor evidence="1">
        <name>pantetheine 4'-phosphate</name>
        <dbReference type="ChEBI" id="CHEBI:47942"/>
    </cofactor>
</comment>
<dbReference type="InterPro" id="IPR045851">
    <property type="entry name" value="AMP-bd_C_sf"/>
</dbReference>
<dbReference type="InterPro" id="IPR010071">
    <property type="entry name" value="AA_adenyl_dom"/>
</dbReference>
<dbReference type="SMART" id="SM00823">
    <property type="entry name" value="PKS_PP"/>
    <property type="match status" value="2"/>
</dbReference>
<dbReference type="Pfam" id="PF00668">
    <property type="entry name" value="Condensation"/>
    <property type="match status" value="2"/>
</dbReference>
<accession>A0ABT6WW77</accession>
<dbReference type="Gene3D" id="2.30.38.10">
    <property type="entry name" value="Luciferase, Domain 3"/>
    <property type="match status" value="2"/>
</dbReference>
<keyword evidence="7" id="KW-1185">Reference proteome</keyword>
<dbReference type="Gene3D" id="1.10.1200.10">
    <property type="entry name" value="ACP-like"/>
    <property type="match status" value="1"/>
</dbReference>
<dbReference type="RefSeq" id="WP_282765261.1">
    <property type="nucleotide sequence ID" value="NZ_JASCTH010000029.1"/>
</dbReference>
<organism evidence="6 7">
    <name type="scientific">Actinoplanes sandaracinus</name>
    <dbReference type="NCBI Taxonomy" id="3045177"/>
    <lineage>
        <taxon>Bacteria</taxon>
        <taxon>Bacillati</taxon>
        <taxon>Actinomycetota</taxon>
        <taxon>Actinomycetes</taxon>
        <taxon>Micromonosporales</taxon>
        <taxon>Micromonosporaceae</taxon>
        <taxon>Actinoplanes</taxon>
    </lineage>
</organism>
<comment type="caution">
    <text evidence="6">The sequence shown here is derived from an EMBL/GenBank/DDBJ whole genome shotgun (WGS) entry which is preliminary data.</text>
</comment>
<dbReference type="InterPro" id="IPR006162">
    <property type="entry name" value="Ppantetheine_attach_site"/>
</dbReference>
<dbReference type="InterPro" id="IPR000873">
    <property type="entry name" value="AMP-dep_synth/lig_dom"/>
</dbReference>
<dbReference type="Proteomes" id="UP001241758">
    <property type="component" value="Unassembled WGS sequence"/>
</dbReference>
<proteinExistence type="predicted"/>
<dbReference type="Pfam" id="PF00501">
    <property type="entry name" value="AMP-binding"/>
    <property type="match status" value="2"/>
</dbReference>
<feature type="region of interest" description="Disordered" evidence="4">
    <location>
        <begin position="2073"/>
        <end position="2093"/>
    </location>
</feature>
<dbReference type="InterPro" id="IPR036736">
    <property type="entry name" value="ACP-like_sf"/>
</dbReference>
<dbReference type="InterPro" id="IPR009081">
    <property type="entry name" value="PP-bd_ACP"/>
</dbReference>
<dbReference type="PANTHER" id="PTHR45527">
    <property type="entry name" value="NONRIBOSOMAL PEPTIDE SYNTHETASE"/>
    <property type="match status" value="1"/>
</dbReference>
<evidence type="ECO:0000256" key="2">
    <source>
        <dbReference type="ARBA" id="ARBA00022450"/>
    </source>
</evidence>
<dbReference type="PROSITE" id="PS00012">
    <property type="entry name" value="PHOSPHOPANTETHEINE"/>
    <property type="match status" value="2"/>
</dbReference>
<dbReference type="InterPro" id="IPR023213">
    <property type="entry name" value="CAT-like_dom_sf"/>
</dbReference>
<dbReference type="Gene3D" id="3.40.50.1820">
    <property type="entry name" value="alpha/beta hydrolase"/>
    <property type="match status" value="1"/>
</dbReference>
<gene>
    <name evidence="6" type="ORF">QLQ12_35995</name>
</gene>
<protein>
    <submittedName>
        <fullName evidence="6">Amino acid adenylation domain-containing protein</fullName>
    </submittedName>
</protein>
<dbReference type="Pfam" id="PF13193">
    <property type="entry name" value="AMP-binding_C"/>
    <property type="match status" value="2"/>
</dbReference>
<dbReference type="Pfam" id="PF00550">
    <property type="entry name" value="PP-binding"/>
    <property type="match status" value="2"/>
</dbReference>
<feature type="compositionally biased region" description="Basic and acidic residues" evidence="4">
    <location>
        <begin position="1247"/>
        <end position="1258"/>
    </location>
</feature>